<dbReference type="InterPro" id="IPR014756">
    <property type="entry name" value="Ig_E-set"/>
</dbReference>
<keyword evidence="6" id="KW-1185">Reference proteome</keyword>
<dbReference type="SUPFAM" id="SSF50965">
    <property type="entry name" value="Galactose oxidase, central domain"/>
    <property type="match status" value="1"/>
</dbReference>
<dbReference type="Gene3D" id="2.130.10.80">
    <property type="entry name" value="Galactose oxidase/kelch, beta-propeller"/>
    <property type="match status" value="1"/>
</dbReference>
<evidence type="ECO:0000313" key="5">
    <source>
        <dbReference type="EMBL" id="KAI5079156.1"/>
    </source>
</evidence>
<dbReference type="InterPro" id="IPR011043">
    <property type="entry name" value="Gal_Oxase/kelch_b-propeller"/>
</dbReference>
<keyword evidence="1 2" id="KW-0732">Signal</keyword>
<feature type="signal peptide" evidence="2">
    <location>
        <begin position="1"/>
        <end position="30"/>
    </location>
</feature>
<protein>
    <recommendedName>
        <fullName evidence="7">Galactose oxidase</fullName>
    </recommendedName>
</protein>
<dbReference type="AlphaFoldDB" id="A0A9D4V3M7"/>
<dbReference type="EMBL" id="JABFUD020000006">
    <property type="protein sequence ID" value="KAI5079156.1"/>
    <property type="molecule type" value="Genomic_DNA"/>
</dbReference>
<evidence type="ECO:0000256" key="2">
    <source>
        <dbReference type="SAM" id="SignalP"/>
    </source>
</evidence>
<dbReference type="Proteomes" id="UP000886520">
    <property type="component" value="Chromosome 6"/>
</dbReference>
<sequence>MRNRTAQNLLLFIAAVLWLHQHYPLKTANAQGTWNVLLDNAGIASMHTAVTHYGNVIFLDRTNIGPSQINLTNGVCRDNAIDLTLTHDCSAHSVLFTPGPNTVRPLFIFTDTWCSSGQFGPDGTLVQTGGDNDGLMKVRRFTPCPSDQSCDWVEESDNSLQDGRWYASNQLLPDGRQIVVGGRSVFTLEFIPASGSQKVVLPFLNQTDDAQNDNYYPFVHLLPDGNLYIFANRDSIVYNYQTNTVVKTFPTIPGEPRNYPSAGSSVMLPLQADAENVYGANVEVLVCGGAQPNCFLYPAPFPPASQTCGRISVTGTDAPAWNMEEMPFRRAMGDMVFVASGDVLIVNGAENGCQGWGNAINPTLSPVMYVPGASEGSRFITEAPSTIPRVYHSTANLLPDGRVLIAGSNTHQFYTFTGDFPTELRVEAFSPSYLDSSNDGERPSIVSAPTTIVYGQAFTVQVQVTSAAAEFGVSLVSSPFTTHSFSQGLRFLRLRLVGQVLISGGDSSTSSYSVNVTAPPNSNVAPPAYYMLFVDNQGIPSAAASWVQITNS</sequence>
<dbReference type="Pfam" id="PF09118">
    <property type="entry name" value="GO-like_E_set"/>
    <property type="match status" value="1"/>
</dbReference>
<dbReference type="InterPro" id="IPR037293">
    <property type="entry name" value="Gal_Oxidase_central_sf"/>
</dbReference>
<evidence type="ECO:0000259" key="4">
    <source>
        <dbReference type="Pfam" id="PF09118"/>
    </source>
</evidence>
<organism evidence="5 6">
    <name type="scientific">Adiantum capillus-veneris</name>
    <name type="common">Maidenhair fern</name>
    <dbReference type="NCBI Taxonomy" id="13818"/>
    <lineage>
        <taxon>Eukaryota</taxon>
        <taxon>Viridiplantae</taxon>
        <taxon>Streptophyta</taxon>
        <taxon>Embryophyta</taxon>
        <taxon>Tracheophyta</taxon>
        <taxon>Polypodiopsida</taxon>
        <taxon>Polypodiidae</taxon>
        <taxon>Polypodiales</taxon>
        <taxon>Pteridineae</taxon>
        <taxon>Pteridaceae</taxon>
        <taxon>Vittarioideae</taxon>
        <taxon>Adiantum</taxon>
    </lineage>
</organism>
<dbReference type="InterPro" id="IPR009880">
    <property type="entry name" value="Glyoxal_oxidase_N"/>
</dbReference>
<dbReference type="Gene3D" id="2.60.40.10">
    <property type="entry name" value="Immunoglobulins"/>
    <property type="match status" value="1"/>
</dbReference>
<dbReference type="PANTHER" id="PTHR32208">
    <property type="entry name" value="SECRETED PROTEIN-RELATED"/>
    <property type="match status" value="1"/>
</dbReference>
<evidence type="ECO:0000256" key="1">
    <source>
        <dbReference type="ARBA" id="ARBA00022729"/>
    </source>
</evidence>
<comment type="caution">
    <text evidence="5">The sequence shown here is derived from an EMBL/GenBank/DDBJ whole genome shotgun (WGS) entry which is preliminary data.</text>
</comment>
<dbReference type="InterPro" id="IPR013783">
    <property type="entry name" value="Ig-like_fold"/>
</dbReference>
<gene>
    <name evidence="5" type="ORF">GOP47_0006827</name>
</gene>
<feature type="chain" id="PRO_5038603223" description="Galactose oxidase" evidence="2">
    <location>
        <begin position="31"/>
        <end position="552"/>
    </location>
</feature>
<dbReference type="Pfam" id="PF07250">
    <property type="entry name" value="Glyoxal_oxid_N"/>
    <property type="match status" value="1"/>
</dbReference>
<dbReference type="PANTHER" id="PTHR32208:SF21">
    <property type="entry name" value="LOW QUALITY PROTEIN: ALDEHYDE OXIDASE GLOX-LIKE"/>
    <property type="match status" value="1"/>
</dbReference>
<dbReference type="InterPro" id="IPR015202">
    <property type="entry name" value="GO-like_E_set"/>
</dbReference>
<reference evidence="5" key="1">
    <citation type="submission" date="2021-01" db="EMBL/GenBank/DDBJ databases">
        <title>Adiantum capillus-veneris genome.</title>
        <authorList>
            <person name="Fang Y."/>
            <person name="Liao Q."/>
        </authorList>
    </citation>
    <scope>NUCLEOTIDE SEQUENCE</scope>
    <source>
        <strain evidence="5">H3</strain>
        <tissue evidence="5">Leaf</tissue>
    </source>
</reference>
<evidence type="ECO:0000259" key="3">
    <source>
        <dbReference type="Pfam" id="PF07250"/>
    </source>
</evidence>
<dbReference type="SUPFAM" id="SSF81296">
    <property type="entry name" value="E set domains"/>
    <property type="match status" value="1"/>
</dbReference>
<name>A0A9D4V3M7_ADICA</name>
<proteinExistence type="predicted"/>
<accession>A0A9D4V3M7</accession>
<dbReference type="OrthoDB" id="2019572at2759"/>
<evidence type="ECO:0000313" key="6">
    <source>
        <dbReference type="Proteomes" id="UP000886520"/>
    </source>
</evidence>
<evidence type="ECO:0008006" key="7">
    <source>
        <dbReference type="Google" id="ProtNLM"/>
    </source>
</evidence>
<feature type="domain" description="Galactose oxidase-like Early set" evidence="4">
    <location>
        <begin position="442"/>
        <end position="549"/>
    </location>
</feature>
<dbReference type="CDD" id="cd02851">
    <property type="entry name" value="E_set_GO_C"/>
    <property type="match status" value="1"/>
</dbReference>
<feature type="domain" description="Glyoxal oxidase N-terminal" evidence="3">
    <location>
        <begin position="46"/>
        <end position="433"/>
    </location>
</feature>